<dbReference type="PANTHER" id="PTHR37804">
    <property type="entry name" value="CDAA REGULATORY PROTEIN CDAR"/>
    <property type="match status" value="1"/>
</dbReference>
<keyword evidence="2" id="KW-0472">Membrane</keyword>
<accession>A0A3S0QQR1</accession>
<evidence type="ECO:0000313" key="4">
    <source>
        <dbReference type="Proteomes" id="UP000276349"/>
    </source>
</evidence>
<protein>
    <recommendedName>
        <fullName evidence="5">YbbR-like domain-containing protein</fullName>
    </recommendedName>
</protein>
<feature type="compositionally biased region" description="Acidic residues" evidence="1">
    <location>
        <begin position="323"/>
        <end position="343"/>
    </location>
</feature>
<dbReference type="InterPro" id="IPR012505">
    <property type="entry name" value="YbbR"/>
</dbReference>
<feature type="compositionally biased region" description="Polar residues" evidence="1">
    <location>
        <begin position="344"/>
        <end position="360"/>
    </location>
</feature>
<dbReference type="EMBL" id="RXNR01000067">
    <property type="protein sequence ID" value="RTQ89173.1"/>
    <property type="molecule type" value="Genomic_DNA"/>
</dbReference>
<sequence length="360" mass="39953">MDKLFDSYWVLRVTALVLAFLLFFYVKTLTDDTQSTGAGSEMDIITDVPLEAYYDSENLIVTGLPETVDVTISGPMQLVLSAKLKKDFKVFVDLNSLLIGEHSVEIQYENFSEKLEVSIEPKTVDIVIEEKVTKELRIDPEMNKSQISEGFELVGMTAEPKTVFVTGAKSVVESISYVKATVTGEDGINSSFKQEADVKVLDNNLNKLDVIIEPETVVVNVDIREYSREIPLSIRRTGTPKEGITVNNIRPDTESIVVYGPKSIIDSITELVVEFDISEIEESGVYEVNLELPNGATRLSSKTIGIEADITQESTTETPPEGTTEEVNDKETDTEEVITEESNTDQPNTDQPNTEENTTE</sequence>
<proteinExistence type="predicted"/>
<feature type="compositionally biased region" description="Low complexity" evidence="1">
    <location>
        <begin position="313"/>
        <end position="322"/>
    </location>
</feature>
<dbReference type="RefSeq" id="WP_126295722.1">
    <property type="nucleotide sequence ID" value="NZ_CP155468.1"/>
</dbReference>
<keyword evidence="4" id="KW-1185">Reference proteome</keyword>
<feature type="region of interest" description="Disordered" evidence="1">
    <location>
        <begin position="303"/>
        <end position="360"/>
    </location>
</feature>
<dbReference type="Proteomes" id="UP000276349">
    <property type="component" value="Unassembled WGS sequence"/>
</dbReference>
<evidence type="ECO:0000313" key="3">
    <source>
        <dbReference type="EMBL" id="RTQ89173.1"/>
    </source>
</evidence>
<evidence type="ECO:0000256" key="1">
    <source>
        <dbReference type="SAM" id="MobiDB-lite"/>
    </source>
</evidence>
<gene>
    <name evidence="3" type="ORF">EKG35_16900</name>
</gene>
<comment type="caution">
    <text evidence="3">The sequence shown here is derived from an EMBL/GenBank/DDBJ whole genome shotgun (WGS) entry which is preliminary data.</text>
</comment>
<dbReference type="OrthoDB" id="2960905at2"/>
<name>A0A3S0QQR1_9BACI</name>
<keyword evidence="2" id="KW-0812">Transmembrane</keyword>
<organism evidence="3 4">
    <name type="scientific">Lysinibacillus telephonicus</name>
    <dbReference type="NCBI Taxonomy" id="1714840"/>
    <lineage>
        <taxon>Bacteria</taxon>
        <taxon>Bacillati</taxon>
        <taxon>Bacillota</taxon>
        <taxon>Bacilli</taxon>
        <taxon>Bacillales</taxon>
        <taxon>Bacillaceae</taxon>
        <taxon>Lysinibacillus</taxon>
    </lineage>
</organism>
<evidence type="ECO:0000256" key="2">
    <source>
        <dbReference type="SAM" id="Phobius"/>
    </source>
</evidence>
<dbReference type="Pfam" id="PF07949">
    <property type="entry name" value="YbbR"/>
    <property type="match status" value="3"/>
</dbReference>
<dbReference type="Gene3D" id="2.170.120.30">
    <property type="match status" value="1"/>
</dbReference>
<keyword evidence="2" id="KW-1133">Transmembrane helix</keyword>
<feature type="transmembrane region" description="Helical" evidence="2">
    <location>
        <begin position="7"/>
        <end position="26"/>
    </location>
</feature>
<dbReference type="PANTHER" id="PTHR37804:SF1">
    <property type="entry name" value="CDAA REGULATORY PROTEIN CDAR"/>
    <property type="match status" value="1"/>
</dbReference>
<dbReference type="Gene3D" id="2.170.120.40">
    <property type="entry name" value="YbbR-like domain"/>
    <property type="match status" value="2"/>
</dbReference>
<dbReference type="AlphaFoldDB" id="A0A3S0QQR1"/>
<dbReference type="InterPro" id="IPR053154">
    <property type="entry name" value="c-di-AMP_regulator"/>
</dbReference>
<reference evidence="3 4" key="1">
    <citation type="submission" date="2018-12" db="EMBL/GenBank/DDBJ databases">
        <authorList>
            <person name="Yu L."/>
        </authorList>
    </citation>
    <scope>NUCLEOTIDE SEQUENCE [LARGE SCALE GENOMIC DNA]</scope>
    <source>
        <strain evidence="3 4">S5H2222</strain>
    </source>
</reference>
<evidence type="ECO:0008006" key="5">
    <source>
        <dbReference type="Google" id="ProtNLM"/>
    </source>
</evidence>